<evidence type="ECO:0000313" key="2">
    <source>
        <dbReference type="EMBL" id="CEK96804.1"/>
    </source>
</evidence>
<feature type="non-terminal residue" evidence="2">
    <location>
        <position position="1"/>
    </location>
</feature>
<feature type="non-terminal residue" evidence="2">
    <location>
        <position position="118"/>
    </location>
</feature>
<feature type="compositionally biased region" description="Low complexity" evidence="1">
    <location>
        <begin position="60"/>
        <end position="75"/>
    </location>
</feature>
<proteinExistence type="predicted"/>
<organism evidence="2">
    <name type="scientific">Arion vulgaris</name>
    <dbReference type="NCBI Taxonomy" id="1028688"/>
    <lineage>
        <taxon>Eukaryota</taxon>
        <taxon>Metazoa</taxon>
        <taxon>Spiralia</taxon>
        <taxon>Lophotrochozoa</taxon>
        <taxon>Mollusca</taxon>
        <taxon>Gastropoda</taxon>
        <taxon>Heterobranchia</taxon>
        <taxon>Euthyneura</taxon>
        <taxon>Panpulmonata</taxon>
        <taxon>Eupulmonata</taxon>
        <taxon>Stylommatophora</taxon>
        <taxon>Helicina</taxon>
        <taxon>Arionoidea</taxon>
        <taxon>Arionidae</taxon>
        <taxon>Arion</taxon>
    </lineage>
</organism>
<feature type="compositionally biased region" description="Polar residues" evidence="1">
    <location>
        <begin position="78"/>
        <end position="87"/>
    </location>
</feature>
<accession>A0A0B7BUA7</accession>
<name>A0A0B7BUA7_9EUPU</name>
<feature type="compositionally biased region" description="Polar residues" evidence="1">
    <location>
        <begin position="1"/>
        <end position="27"/>
    </location>
</feature>
<feature type="compositionally biased region" description="Low complexity" evidence="1">
    <location>
        <begin position="92"/>
        <end position="103"/>
    </location>
</feature>
<sequence>RTLSSSGTMHSRSLLPNQSSLSQTAPNFKQERVCNDTRQDMNSISGWQGARPKAQANKHPNNTSSNITNKSNIPNGSPKLNTVSSNKCAAFSNNSHSNTHPNSHYANGSCVMSHLTQT</sequence>
<feature type="compositionally biased region" description="Basic and acidic residues" evidence="1">
    <location>
        <begin position="29"/>
        <end position="39"/>
    </location>
</feature>
<reference evidence="2" key="1">
    <citation type="submission" date="2014-12" db="EMBL/GenBank/DDBJ databases">
        <title>Insight into the proteome of Arion vulgaris.</title>
        <authorList>
            <person name="Aradska J."/>
            <person name="Bulat T."/>
            <person name="Smidak R."/>
            <person name="Sarate P."/>
            <person name="Gangsoo J."/>
            <person name="Sialana F."/>
            <person name="Bilban M."/>
            <person name="Lubec G."/>
        </authorList>
    </citation>
    <scope>NUCLEOTIDE SEQUENCE</scope>
    <source>
        <tissue evidence="2">Skin</tissue>
    </source>
</reference>
<dbReference type="AlphaFoldDB" id="A0A0B7BUA7"/>
<evidence type="ECO:0000256" key="1">
    <source>
        <dbReference type="SAM" id="MobiDB-lite"/>
    </source>
</evidence>
<gene>
    <name evidence="2" type="primary">ORF213512</name>
</gene>
<dbReference type="EMBL" id="HACG01049939">
    <property type="protein sequence ID" value="CEK96804.1"/>
    <property type="molecule type" value="Transcribed_RNA"/>
</dbReference>
<feature type="region of interest" description="Disordered" evidence="1">
    <location>
        <begin position="1"/>
        <end position="103"/>
    </location>
</feature>
<protein>
    <submittedName>
        <fullName evidence="2">Uncharacterized protein</fullName>
    </submittedName>
</protein>